<dbReference type="Gene3D" id="4.10.240.10">
    <property type="entry name" value="Zn(2)-C6 fungal-type DNA-binding domain"/>
    <property type="match status" value="1"/>
</dbReference>
<dbReference type="GO" id="GO:0003677">
    <property type="term" value="F:DNA binding"/>
    <property type="evidence" value="ECO:0007669"/>
    <property type="project" value="UniProtKB-KW"/>
</dbReference>
<dbReference type="GO" id="GO:0001228">
    <property type="term" value="F:DNA-binding transcription activator activity, RNA polymerase II-specific"/>
    <property type="evidence" value="ECO:0007669"/>
    <property type="project" value="TreeGrafter"/>
</dbReference>
<name>A0A1V6Q0Z2_9EURO</name>
<evidence type="ECO:0000259" key="5">
    <source>
        <dbReference type="PROSITE" id="PS50048"/>
    </source>
</evidence>
<dbReference type="AlphaFoldDB" id="A0A1V6Q0Z2"/>
<dbReference type="InterPro" id="IPR053157">
    <property type="entry name" value="Sterol_Uptake_Regulator"/>
</dbReference>
<dbReference type="PANTHER" id="PTHR47784:SF4">
    <property type="entry name" value="ZN(II)2CYS6 TRANSCRIPTION FACTOR (EUROFUNG)"/>
    <property type="match status" value="1"/>
</dbReference>
<gene>
    <name evidence="6" type="ORF">PENANT_c022G04355</name>
</gene>
<dbReference type="SUPFAM" id="SSF57701">
    <property type="entry name" value="Zn2/Cys6 DNA-binding domain"/>
    <property type="match status" value="1"/>
</dbReference>
<evidence type="ECO:0000256" key="2">
    <source>
        <dbReference type="ARBA" id="ARBA00023125"/>
    </source>
</evidence>
<dbReference type="EMBL" id="MDYN01000022">
    <property type="protein sequence ID" value="OQD82366.1"/>
    <property type="molecule type" value="Genomic_DNA"/>
</dbReference>
<evidence type="ECO:0000256" key="3">
    <source>
        <dbReference type="ARBA" id="ARBA00023163"/>
    </source>
</evidence>
<sequence length="388" mass="43606">MTTITRKSHKKSRKGCVQCKRRHIKCDEGRPVCGYCNIIKRHCFYEEVLASQSHISGCASLPNSSNTTITSEHDGDASFSSGSTPDSHYGGPPVNMLHLELLRHLINKDLALFGYDKSNFGTFIPETMDILFTAPYLMSQVLAFAALHLSVICPTRKQEFQDHATQLRAYALTLFRLEEPINDIENCLTVFLFRSINAFHVFSEKSTICRKNSDEFLDDFIEIFHLHQHVREVTNQSWDLLLKSPLKPLLELEASALMQKESSMECSELLALVHSASVDPSVKNTYLEATKSLQAAITGSQNRSSGQSTIGSIISWLVVVPSRYIDLLAEKQPEALVILAHFGALLHLHRGIWALGDSGSYVIDSVSSYLDQTWNIWLKWPKHVQKAV</sequence>
<dbReference type="Proteomes" id="UP000191672">
    <property type="component" value="Unassembled WGS sequence"/>
</dbReference>
<evidence type="ECO:0000313" key="7">
    <source>
        <dbReference type="Proteomes" id="UP000191672"/>
    </source>
</evidence>
<evidence type="ECO:0000256" key="1">
    <source>
        <dbReference type="ARBA" id="ARBA00023015"/>
    </source>
</evidence>
<dbReference type="CDD" id="cd00067">
    <property type="entry name" value="GAL4"/>
    <property type="match status" value="1"/>
</dbReference>
<dbReference type="InterPro" id="IPR001138">
    <property type="entry name" value="Zn2Cys6_DnaBD"/>
</dbReference>
<organism evidence="6 7">
    <name type="scientific">Penicillium antarcticum</name>
    <dbReference type="NCBI Taxonomy" id="416450"/>
    <lineage>
        <taxon>Eukaryota</taxon>
        <taxon>Fungi</taxon>
        <taxon>Dikarya</taxon>
        <taxon>Ascomycota</taxon>
        <taxon>Pezizomycotina</taxon>
        <taxon>Eurotiomycetes</taxon>
        <taxon>Eurotiomycetidae</taxon>
        <taxon>Eurotiales</taxon>
        <taxon>Aspergillaceae</taxon>
        <taxon>Penicillium</taxon>
    </lineage>
</organism>
<dbReference type="Pfam" id="PF00172">
    <property type="entry name" value="Zn_clus"/>
    <property type="match status" value="1"/>
</dbReference>
<proteinExistence type="predicted"/>
<keyword evidence="7" id="KW-1185">Reference proteome</keyword>
<evidence type="ECO:0000313" key="6">
    <source>
        <dbReference type="EMBL" id="OQD82366.1"/>
    </source>
</evidence>
<comment type="caution">
    <text evidence="6">The sequence shown here is derived from an EMBL/GenBank/DDBJ whole genome shotgun (WGS) entry which is preliminary data.</text>
</comment>
<evidence type="ECO:0000256" key="4">
    <source>
        <dbReference type="ARBA" id="ARBA00023242"/>
    </source>
</evidence>
<dbReference type="GO" id="GO:0008270">
    <property type="term" value="F:zinc ion binding"/>
    <property type="evidence" value="ECO:0007669"/>
    <property type="project" value="InterPro"/>
</dbReference>
<keyword evidence="4" id="KW-0539">Nucleus</keyword>
<dbReference type="STRING" id="416450.A0A1V6Q0Z2"/>
<keyword evidence="2" id="KW-0238">DNA-binding</keyword>
<dbReference type="PROSITE" id="PS50048">
    <property type="entry name" value="ZN2_CY6_FUNGAL_2"/>
    <property type="match status" value="1"/>
</dbReference>
<reference evidence="7" key="1">
    <citation type="journal article" date="2017" name="Nat. Microbiol.">
        <title>Global analysis of biosynthetic gene clusters reveals vast potential of secondary metabolite production in Penicillium species.</title>
        <authorList>
            <person name="Nielsen J.C."/>
            <person name="Grijseels S."/>
            <person name="Prigent S."/>
            <person name="Ji B."/>
            <person name="Dainat J."/>
            <person name="Nielsen K.F."/>
            <person name="Frisvad J.C."/>
            <person name="Workman M."/>
            <person name="Nielsen J."/>
        </authorList>
    </citation>
    <scope>NUCLEOTIDE SEQUENCE [LARGE SCALE GENOMIC DNA]</scope>
    <source>
        <strain evidence="7">IBT 31811</strain>
    </source>
</reference>
<dbReference type="SMART" id="SM00066">
    <property type="entry name" value="GAL4"/>
    <property type="match status" value="1"/>
</dbReference>
<keyword evidence="1" id="KW-0805">Transcription regulation</keyword>
<dbReference type="InterPro" id="IPR036864">
    <property type="entry name" value="Zn2-C6_fun-type_DNA-bd_sf"/>
</dbReference>
<keyword evidence="3" id="KW-0804">Transcription</keyword>
<dbReference type="PROSITE" id="PS00463">
    <property type="entry name" value="ZN2_CY6_FUNGAL_1"/>
    <property type="match status" value="1"/>
</dbReference>
<dbReference type="PANTHER" id="PTHR47784">
    <property type="entry name" value="STEROL UPTAKE CONTROL PROTEIN 2"/>
    <property type="match status" value="1"/>
</dbReference>
<feature type="domain" description="Zn(2)-C6 fungal-type" evidence="5">
    <location>
        <begin position="15"/>
        <end position="45"/>
    </location>
</feature>
<accession>A0A1V6Q0Z2</accession>
<protein>
    <recommendedName>
        <fullName evidence="5">Zn(2)-C6 fungal-type domain-containing protein</fullName>
    </recommendedName>
</protein>